<reference evidence="3 4" key="1">
    <citation type="journal article" date="2024" name="IMA Fungus">
        <title>Apiospora arundinis, a panoply of carbohydrate-active enzymes and secondary metabolites.</title>
        <authorList>
            <person name="Sorensen T."/>
            <person name="Petersen C."/>
            <person name="Muurmann A.T."/>
            <person name="Christiansen J.V."/>
            <person name="Brundto M.L."/>
            <person name="Overgaard C.K."/>
            <person name="Boysen A.T."/>
            <person name="Wollenberg R.D."/>
            <person name="Larsen T.O."/>
            <person name="Sorensen J.L."/>
            <person name="Nielsen K.L."/>
            <person name="Sondergaard T.E."/>
        </authorList>
    </citation>
    <scope>NUCLEOTIDE SEQUENCE [LARGE SCALE GENOMIC DNA]</scope>
    <source>
        <strain evidence="3 4">AAU 773</strain>
    </source>
</reference>
<dbReference type="InterPro" id="IPR045010">
    <property type="entry name" value="MDR_fam"/>
</dbReference>
<dbReference type="SUPFAM" id="SSF51735">
    <property type="entry name" value="NAD(P)-binding Rossmann-fold domains"/>
    <property type="match status" value="1"/>
</dbReference>
<dbReference type="Pfam" id="PF16884">
    <property type="entry name" value="ADH_N_2"/>
    <property type="match status" value="1"/>
</dbReference>
<dbReference type="InterPro" id="IPR011032">
    <property type="entry name" value="GroES-like_sf"/>
</dbReference>
<gene>
    <name evidence="3" type="ORF">PGQ11_008961</name>
</gene>
<feature type="domain" description="Enoyl reductase (ER)" evidence="2">
    <location>
        <begin position="23"/>
        <end position="351"/>
    </location>
</feature>
<dbReference type="PANTHER" id="PTHR43205">
    <property type="entry name" value="PROSTAGLANDIN REDUCTASE"/>
    <property type="match status" value="1"/>
</dbReference>
<keyword evidence="1" id="KW-0560">Oxidoreductase</keyword>
<protein>
    <recommendedName>
        <fullName evidence="2">Enoyl reductase (ER) domain-containing protein</fullName>
    </recommendedName>
</protein>
<organism evidence="3 4">
    <name type="scientific">Apiospora arundinis</name>
    <dbReference type="NCBI Taxonomy" id="335852"/>
    <lineage>
        <taxon>Eukaryota</taxon>
        <taxon>Fungi</taxon>
        <taxon>Dikarya</taxon>
        <taxon>Ascomycota</taxon>
        <taxon>Pezizomycotina</taxon>
        <taxon>Sordariomycetes</taxon>
        <taxon>Xylariomycetidae</taxon>
        <taxon>Amphisphaeriales</taxon>
        <taxon>Apiosporaceae</taxon>
        <taxon>Apiospora</taxon>
    </lineage>
</organism>
<comment type="caution">
    <text evidence="3">The sequence shown here is derived from an EMBL/GenBank/DDBJ whole genome shotgun (WGS) entry which is preliminary data.</text>
</comment>
<accession>A0ABR2IGL9</accession>
<dbReference type="Pfam" id="PF00107">
    <property type="entry name" value="ADH_zinc_N"/>
    <property type="match status" value="1"/>
</dbReference>
<dbReference type="InterPro" id="IPR036291">
    <property type="entry name" value="NAD(P)-bd_dom_sf"/>
</dbReference>
<dbReference type="InterPro" id="IPR041694">
    <property type="entry name" value="ADH_N_2"/>
</dbReference>
<dbReference type="PANTHER" id="PTHR43205:SF7">
    <property type="entry name" value="PROSTAGLANDIN REDUCTASE 1"/>
    <property type="match status" value="1"/>
</dbReference>
<keyword evidence="4" id="KW-1185">Reference proteome</keyword>
<sequence length="355" mass="38141">MVVNKGLIFKKAPEGFPVPGEHLTIEDIGFDAEAAPPKGGITAEVLYASYDPYLRGRMRNPGTKSYATAFDLGKPIVNDTIARVLKSDSPDHKAGDLIKTFGPVQQYISIDINAPVQSVYKVNPAQKLDNPHNLEPGFFLGALGMPGLTAYSSLHEIGKPKKGETIFVSSAAGAVGQIVGQVAKHEGLTVIGSVGSDEKLEFITKELGFDGGFNYKTEKPADALKRLAPNGIDIYFENVGGEHLEAALDAMNEDGRVVVCGMIEGYNCPPEKRYGVKNLFQLVAKHIEMRGFLVGQPAFGPAYTKEHQANVQKWLADGSLKAKLHVTEGIDNGAEGFIGMLKGENFGKAVLKIKA</sequence>
<dbReference type="Gene3D" id="3.40.50.720">
    <property type="entry name" value="NAD(P)-binding Rossmann-like Domain"/>
    <property type="match status" value="1"/>
</dbReference>
<proteinExistence type="predicted"/>
<dbReference type="EMBL" id="JAPCWZ010000005">
    <property type="protein sequence ID" value="KAK8862726.1"/>
    <property type="molecule type" value="Genomic_DNA"/>
</dbReference>
<dbReference type="SMART" id="SM00829">
    <property type="entry name" value="PKS_ER"/>
    <property type="match status" value="1"/>
</dbReference>
<name>A0ABR2IGL9_9PEZI</name>
<dbReference type="CDD" id="cd05288">
    <property type="entry name" value="PGDH"/>
    <property type="match status" value="1"/>
</dbReference>
<dbReference type="SUPFAM" id="SSF50129">
    <property type="entry name" value="GroES-like"/>
    <property type="match status" value="1"/>
</dbReference>
<evidence type="ECO:0000256" key="1">
    <source>
        <dbReference type="ARBA" id="ARBA00023002"/>
    </source>
</evidence>
<evidence type="ECO:0000313" key="4">
    <source>
        <dbReference type="Proteomes" id="UP001390339"/>
    </source>
</evidence>
<evidence type="ECO:0000313" key="3">
    <source>
        <dbReference type="EMBL" id="KAK8862726.1"/>
    </source>
</evidence>
<dbReference type="InterPro" id="IPR013149">
    <property type="entry name" value="ADH-like_C"/>
</dbReference>
<dbReference type="Gene3D" id="3.90.180.10">
    <property type="entry name" value="Medium-chain alcohol dehydrogenases, catalytic domain"/>
    <property type="match status" value="1"/>
</dbReference>
<dbReference type="InterPro" id="IPR020843">
    <property type="entry name" value="ER"/>
</dbReference>
<dbReference type="Proteomes" id="UP001390339">
    <property type="component" value="Unassembled WGS sequence"/>
</dbReference>
<evidence type="ECO:0000259" key="2">
    <source>
        <dbReference type="SMART" id="SM00829"/>
    </source>
</evidence>